<dbReference type="InterPro" id="IPR018200">
    <property type="entry name" value="USP_CS"/>
</dbReference>
<evidence type="ECO:0000313" key="9">
    <source>
        <dbReference type="EMBL" id="SCU72150.1"/>
    </source>
</evidence>
<dbReference type="GO" id="GO:0006508">
    <property type="term" value="P:proteolysis"/>
    <property type="evidence" value="ECO:0007669"/>
    <property type="project" value="UniProtKB-KW"/>
</dbReference>
<evidence type="ECO:0000256" key="7">
    <source>
        <dbReference type="RuleBase" id="RU366025"/>
    </source>
</evidence>
<comment type="catalytic activity">
    <reaction evidence="1 7">
        <text>Thiol-dependent hydrolysis of ester, thioester, amide, peptide and isopeptide bonds formed by the C-terminal Gly of ubiquitin (a 76-residue protein attached to proteins as an intracellular targeting signal).</text>
        <dbReference type="EC" id="3.4.19.12"/>
    </reaction>
</comment>
<evidence type="ECO:0000256" key="6">
    <source>
        <dbReference type="ARBA" id="ARBA00022807"/>
    </source>
</evidence>
<keyword evidence="5 7" id="KW-0378">Hydrolase</keyword>
<dbReference type="PROSITE" id="PS50235">
    <property type="entry name" value="USP_3"/>
    <property type="match status" value="1"/>
</dbReference>
<sequence>MSFFQLDWECSYQEYMKMIYHHATNYVPPRVSQERHLITCRELLNEAQRECKGGKYDLSFFHYLRCMEILTKVGIPSTYKDSMVLKKQCMDAIEALMNSALKNHYEKMVKELNSKKEGVDVLSVGDPSVVNVNNEEAEHLKRREVLLKNERGTLDSWRGEIGETRIPYNQIYNTTVDYQYWNRDVAATVASDGVVVPPRSIPCASPNAYCKWTYNSSFQGKWNPRRGMVNLGNTCYLNSVVQTLVSTPLGAYFLGDKYTLDVSTAGRQTCRLVNSFTFIVRELNRRDCAAPVSPSPFKKAMGEVNEAFSGFGQQDANEFLRVLLEGIHDGLNDRRTVKAVPSDADTIEFSDAELAKRHWEQYTQQNNSVVVDNCAFQERSSIMCLVCRRISRSFTCSLGIDVPIPAGTGNICLEDCFRLYCKEEELDLDSAYHCPSCKQKVKVSKQLLLYSLPTLLFVTIKRFRSDGAISMKLNDPVFFQKKIDLKPFLCSTEKNTIYDLVGVVNHSGSTTGGHYTADYYDNHCGWSSASDERVSRADKPDYRLVYILCYVRSA</sequence>
<organism evidence="9 10">
    <name type="scientific">Trypanosoma equiperdum</name>
    <dbReference type="NCBI Taxonomy" id="5694"/>
    <lineage>
        <taxon>Eukaryota</taxon>
        <taxon>Discoba</taxon>
        <taxon>Euglenozoa</taxon>
        <taxon>Kinetoplastea</taxon>
        <taxon>Metakinetoplastina</taxon>
        <taxon>Trypanosomatida</taxon>
        <taxon>Trypanosomatidae</taxon>
        <taxon>Trypanosoma</taxon>
    </lineage>
</organism>
<keyword evidence="10" id="KW-1185">Reference proteome</keyword>
<dbReference type="InterPro" id="IPR001394">
    <property type="entry name" value="Peptidase_C19_UCH"/>
</dbReference>
<evidence type="ECO:0000313" key="10">
    <source>
        <dbReference type="Proteomes" id="UP000195570"/>
    </source>
</evidence>
<accession>A0A1G4II48</accession>
<dbReference type="PANTHER" id="PTHR21646">
    <property type="entry name" value="UBIQUITIN CARBOXYL-TERMINAL HYDROLASE"/>
    <property type="match status" value="1"/>
</dbReference>
<dbReference type="Pfam" id="PF00443">
    <property type="entry name" value="UCH"/>
    <property type="match status" value="1"/>
</dbReference>
<feature type="domain" description="USP" evidence="8">
    <location>
        <begin position="226"/>
        <end position="553"/>
    </location>
</feature>
<evidence type="ECO:0000256" key="2">
    <source>
        <dbReference type="ARBA" id="ARBA00009085"/>
    </source>
</evidence>
<dbReference type="GeneID" id="92377666"/>
<dbReference type="InterPro" id="IPR050185">
    <property type="entry name" value="Ub_carboxyl-term_hydrolase"/>
</dbReference>
<evidence type="ECO:0000256" key="5">
    <source>
        <dbReference type="ARBA" id="ARBA00022801"/>
    </source>
</evidence>
<dbReference type="EC" id="3.4.19.12" evidence="7"/>
<evidence type="ECO:0000259" key="8">
    <source>
        <dbReference type="PROSITE" id="PS50235"/>
    </source>
</evidence>
<reference evidence="9" key="1">
    <citation type="submission" date="2016-09" db="EMBL/GenBank/DDBJ databases">
        <authorList>
            <person name="Hebert L."/>
            <person name="Moumen B."/>
        </authorList>
    </citation>
    <scope>NUCLEOTIDE SEQUENCE [LARGE SCALE GENOMIC DNA]</scope>
    <source>
        <strain evidence="9">OVI</strain>
    </source>
</reference>
<evidence type="ECO:0000256" key="3">
    <source>
        <dbReference type="ARBA" id="ARBA00022670"/>
    </source>
</evidence>
<keyword evidence="3 7" id="KW-0645">Protease</keyword>
<dbReference type="AlphaFoldDB" id="A0A1G4II48"/>
<dbReference type="PANTHER" id="PTHR21646:SF24">
    <property type="entry name" value="UBIQUITIN CARBOXYL-TERMINAL HYDROLASE"/>
    <property type="match status" value="1"/>
</dbReference>
<evidence type="ECO:0000256" key="1">
    <source>
        <dbReference type="ARBA" id="ARBA00000707"/>
    </source>
</evidence>
<dbReference type="RefSeq" id="XP_067082691.1">
    <property type="nucleotide sequence ID" value="XM_067226590.1"/>
</dbReference>
<dbReference type="SUPFAM" id="SSF54001">
    <property type="entry name" value="Cysteine proteinases"/>
    <property type="match status" value="1"/>
</dbReference>
<dbReference type="InterPro" id="IPR028889">
    <property type="entry name" value="USP"/>
</dbReference>
<dbReference type="GO" id="GO:0016579">
    <property type="term" value="P:protein deubiquitination"/>
    <property type="evidence" value="ECO:0007669"/>
    <property type="project" value="InterPro"/>
</dbReference>
<protein>
    <recommendedName>
        <fullName evidence="7">Ubiquitin carboxyl-terminal hydrolase</fullName>
        <ecNumber evidence="7">3.4.19.12</ecNumber>
    </recommendedName>
</protein>
<dbReference type="InterPro" id="IPR038765">
    <property type="entry name" value="Papain-like_cys_pep_sf"/>
</dbReference>
<dbReference type="PROSITE" id="PS00973">
    <property type="entry name" value="USP_2"/>
    <property type="match status" value="1"/>
</dbReference>
<comment type="similarity">
    <text evidence="2 7">Belongs to the peptidase C19 family.</text>
</comment>
<keyword evidence="4 7" id="KW-0833">Ubl conjugation pathway</keyword>
<name>A0A1G4II48_TRYEQ</name>
<gene>
    <name evidence="9" type="ORF">TEOVI_000372600</name>
</gene>
<proteinExistence type="inferred from homology"/>
<dbReference type="Proteomes" id="UP000195570">
    <property type="component" value="Unassembled WGS sequence"/>
</dbReference>
<dbReference type="VEuPathDB" id="TriTrypDB:TEOVI_000372600"/>
<dbReference type="EMBL" id="CZPT02001805">
    <property type="protein sequence ID" value="SCU72150.1"/>
    <property type="molecule type" value="Genomic_DNA"/>
</dbReference>
<dbReference type="PROSITE" id="PS00972">
    <property type="entry name" value="USP_1"/>
    <property type="match status" value="1"/>
</dbReference>
<keyword evidence="6 7" id="KW-0788">Thiol protease</keyword>
<evidence type="ECO:0000256" key="4">
    <source>
        <dbReference type="ARBA" id="ARBA00022786"/>
    </source>
</evidence>
<dbReference type="Gene3D" id="3.90.70.10">
    <property type="entry name" value="Cysteine proteinases"/>
    <property type="match status" value="1"/>
</dbReference>
<dbReference type="GO" id="GO:0004843">
    <property type="term" value="F:cysteine-type deubiquitinase activity"/>
    <property type="evidence" value="ECO:0007669"/>
    <property type="project" value="UniProtKB-UniRule"/>
</dbReference>
<comment type="caution">
    <text evidence="9">The sequence shown here is derived from an EMBL/GenBank/DDBJ whole genome shotgun (WGS) entry which is preliminary data.</text>
</comment>